<dbReference type="EMBL" id="WSZK01000018">
    <property type="protein sequence ID" value="MWG35242.1"/>
    <property type="molecule type" value="Genomic_DNA"/>
</dbReference>
<sequence>MNPLDTSDEESPIEERVGDALRRDGQTLAVAESCTGGLVGSLLTDVPGSSDYFDRSVVTYSYAAKRDLLAISREALDAEGAVSEPVAGEMARAVCDTADTDWGVATTGIAGPDGGTKEKPVGTVYVGVANAAPWGSGESRTTVERHEFDGSRDEVKRAFAGRALADLLARIESDR</sequence>
<dbReference type="SUPFAM" id="SSF142433">
    <property type="entry name" value="CinA-like"/>
    <property type="match status" value="1"/>
</dbReference>
<evidence type="ECO:0000313" key="2">
    <source>
        <dbReference type="EMBL" id="MWG35242.1"/>
    </source>
</evidence>
<name>A0A6B0GK60_9EURY</name>
<proteinExistence type="predicted"/>
<protein>
    <submittedName>
        <fullName evidence="2">Nicotinamide-nucleotide amidohydrolase family protein</fullName>
    </submittedName>
</protein>
<keyword evidence="3" id="KW-1185">Reference proteome</keyword>
<dbReference type="InterPro" id="IPR008136">
    <property type="entry name" value="CinA_C"/>
</dbReference>
<dbReference type="Proteomes" id="UP000451471">
    <property type="component" value="Unassembled WGS sequence"/>
</dbReference>
<dbReference type="Gene3D" id="3.90.950.20">
    <property type="entry name" value="CinA-like"/>
    <property type="match status" value="1"/>
</dbReference>
<comment type="caution">
    <text evidence="2">The sequence shown here is derived from an EMBL/GenBank/DDBJ whole genome shotgun (WGS) entry which is preliminary data.</text>
</comment>
<accession>A0A6B0GK60</accession>
<reference evidence="2 3" key="1">
    <citation type="submission" date="2019-12" db="EMBL/GenBank/DDBJ databases">
        <title>Halocatena pleomorpha gen. nov. sp. nov., an extremely halophilic archaeon of family Halobacteriaceae isolated from saltpan soil.</title>
        <authorList>
            <person name="Pal Y."/>
            <person name="Verma A."/>
            <person name="Krishnamurthi S."/>
            <person name="Kumar P."/>
        </authorList>
    </citation>
    <scope>NUCLEOTIDE SEQUENCE [LARGE SCALE GENOMIC DNA]</scope>
    <source>
        <strain evidence="2 3">JCM 16495</strain>
    </source>
</reference>
<dbReference type="NCBIfam" id="TIGR00199">
    <property type="entry name" value="PncC_domain"/>
    <property type="match status" value="1"/>
</dbReference>
<dbReference type="Pfam" id="PF02464">
    <property type="entry name" value="CinA"/>
    <property type="match status" value="1"/>
</dbReference>
<feature type="domain" description="CinA C-terminal" evidence="1">
    <location>
        <begin position="12"/>
        <end position="168"/>
    </location>
</feature>
<organism evidence="2 3">
    <name type="scientific">Halomarina oriensis</name>
    <dbReference type="NCBI Taxonomy" id="671145"/>
    <lineage>
        <taxon>Archaea</taxon>
        <taxon>Methanobacteriati</taxon>
        <taxon>Methanobacteriota</taxon>
        <taxon>Stenosarchaea group</taxon>
        <taxon>Halobacteria</taxon>
        <taxon>Halobacteriales</taxon>
        <taxon>Natronomonadaceae</taxon>
        <taxon>Halomarina</taxon>
    </lineage>
</organism>
<dbReference type="RefSeq" id="WP_158204923.1">
    <property type="nucleotide sequence ID" value="NZ_WSZK01000018.1"/>
</dbReference>
<evidence type="ECO:0000259" key="1">
    <source>
        <dbReference type="Pfam" id="PF02464"/>
    </source>
</evidence>
<keyword evidence="2" id="KW-0378">Hydrolase</keyword>
<dbReference type="AlphaFoldDB" id="A0A6B0GK60"/>
<gene>
    <name evidence="2" type="ORF">GQS65_12215</name>
</gene>
<evidence type="ECO:0000313" key="3">
    <source>
        <dbReference type="Proteomes" id="UP000451471"/>
    </source>
</evidence>
<dbReference type="InterPro" id="IPR036653">
    <property type="entry name" value="CinA-like_C"/>
</dbReference>
<dbReference type="OrthoDB" id="305448at2157"/>
<dbReference type="GO" id="GO:0016787">
    <property type="term" value="F:hydrolase activity"/>
    <property type="evidence" value="ECO:0007669"/>
    <property type="project" value="UniProtKB-KW"/>
</dbReference>